<dbReference type="VEuPathDB" id="FungiDB:P175DRAFT_0498982"/>
<dbReference type="Proteomes" id="UP000034947">
    <property type="component" value="Unassembled WGS sequence"/>
</dbReference>
<dbReference type="AlphaFoldDB" id="A0A0F8UZD2"/>
<organism evidence="2 3">
    <name type="scientific">Aspergillus ochraceoroseus</name>
    <dbReference type="NCBI Taxonomy" id="138278"/>
    <lineage>
        <taxon>Eukaryota</taxon>
        <taxon>Fungi</taxon>
        <taxon>Dikarya</taxon>
        <taxon>Ascomycota</taxon>
        <taxon>Pezizomycotina</taxon>
        <taxon>Eurotiomycetes</taxon>
        <taxon>Eurotiomycetidae</taxon>
        <taxon>Eurotiales</taxon>
        <taxon>Aspergillaceae</taxon>
        <taxon>Aspergillus</taxon>
        <taxon>Aspergillus subgen. Nidulantes</taxon>
    </lineage>
</organism>
<feature type="region of interest" description="Disordered" evidence="1">
    <location>
        <begin position="1"/>
        <end position="25"/>
    </location>
</feature>
<feature type="region of interest" description="Disordered" evidence="1">
    <location>
        <begin position="420"/>
        <end position="488"/>
    </location>
</feature>
<feature type="compositionally biased region" description="Polar residues" evidence="1">
    <location>
        <begin position="192"/>
        <end position="203"/>
    </location>
</feature>
<feature type="compositionally biased region" description="Polar residues" evidence="1">
    <location>
        <begin position="47"/>
        <end position="64"/>
    </location>
</feature>
<name>A0A0F8UZD2_9EURO</name>
<reference evidence="2 3" key="1">
    <citation type="submission" date="2015-02" db="EMBL/GenBank/DDBJ databases">
        <title>Draft Genome Sequences of Two Closely-Related Aflatoxigenic Aspergillus Species Obtained from the Cote d'Ivoire.</title>
        <authorList>
            <person name="Moore G.G."/>
            <person name="Beltz S.B."/>
            <person name="Mack B.M."/>
        </authorList>
    </citation>
    <scope>NUCLEOTIDE SEQUENCE [LARGE SCALE GENOMIC DNA]</scope>
    <source>
        <strain evidence="2 3">SRRC1432</strain>
    </source>
</reference>
<dbReference type="EMBL" id="JYKN01000304">
    <property type="protein sequence ID" value="KKK24874.1"/>
    <property type="molecule type" value="Genomic_DNA"/>
</dbReference>
<accession>A0A0F8UZD2</accession>
<evidence type="ECO:0000256" key="1">
    <source>
        <dbReference type="SAM" id="MobiDB-lite"/>
    </source>
</evidence>
<dbReference type="OrthoDB" id="4366200at2759"/>
<evidence type="ECO:0000313" key="2">
    <source>
        <dbReference type="EMBL" id="KKK24874.1"/>
    </source>
</evidence>
<feature type="compositionally biased region" description="Pro residues" evidence="1">
    <location>
        <begin position="442"/>
        <end position="454"/>
    </location>
</feature>
<sequence>MGSDVPEGISTSLETCPPFPKPQELDALMGCSTTTYLQENDLGLTPSPGSRLQESTDSSHQPSQDEGICSDEAVPLADFSAHLDCFGLAKDKITPRPGNQHSIALSSDEETASAAQISYGQQSAVGSEELYDPLFDEAFAIPELDSVFLPREGEEDVEGGRERKRTSEEAFPQDFELWALPEKRQHVESPEETPSLTYSSTQQSPASFFDTFDLLFGDSTNDTPVDLGNDICPEIPTFLTSQVEEVAQPSMSDSTKERFLLGSQDLLANSTREILQVCKEPEYVSPYPAAGGALGYFPSTPGIHAKFIEASDERTHSRLSNLRTKVQRLTCERNHYKKVLSQHPKMDETTGKTAEQLLREENAMLRRVSSRHQGRVEQYKKEAAEWKGKLHDLGVIYNNLLYEIRVQKRIPTVAPIPTGYKPPRLSTPMEGHIPLLDAPSATQPPPPPPPPPPTATQMVVPRPEPVTIDLTDENDDTPPNSPPEDRERRMAMLQSLRNKKYDWLGAEGQHGGSESRIHDDRLAQLMEEELARAT</sequence>
<feature type="region of interest" description="Disordered" evidence="1">
    <location>
        <begin position="184"/>
        <end position="203"/>
    </location>
</feature>
<keyword evidence="3" id="KW-1185">Reference proteome</keyword>
<gene>
    <name evidence="2" type="ORF">AOCH_005886</name>
</gene>
<evidence type="ECO:0000313" key="3">
    <source>
        <dbReference type="Proteomes" id="UP000034947"/>
    </source>
</evidence>
<protein>
    <submittedName>
        <fullName evidence="2">Uncharacterized protein</fullName>
    </submittedName>
</protein>
<comment type="caution">
    <text evidence="2">The sequence shown here is derived from an EMBL/GenBank/DDBJ whole genome shotgun (WGS) entry which is preliminary data.</text>
</comment>
<proteinExistence type="predicted"/>
<feature type="region of interest" description="Disordered" evidence="1">
    <location>
        <begin position="38"/>
        <end position="72"/>
    </location>
</feature>